<dbReference type="PANTHER" id="PTHR30483:SF6">
    <property type="entry name" value="PERIPLASMIC BINDING PROTEIN OF ABC TRANSPORTER FOR NATURAL AMINO ACIDS"/>
    <property type="match status" value="1"/>
</dbReference>
<dbReference type="AlphaFoldDB" id="A0A6B0SF67"/>
<dbReference type="PANTHER" id="PTHR30483">
    <property type="entry name" value="LEUCINE-SPECIFIC-BINDING PROTEIN"/>
    <property type="match status" value="1"/>
</dbReference>
<feature type="compositionally biased region" description="Acidic residues" evidence="2">
    <location>
        <begin position="31"/>
        <end position="40"/>
    </location>
</feature>
<keyword evidence="5" id="KW-1185">Reference proteome</keyword>
<sequence>MTIGRRTFLTRTGGLVTVGGVAGLAGCTGDGGDDEDEETTTESGGGATTTQDGGSGDSEDLKIGVLLPFSGDYAWVGANVLPVVQMIGEEINEQGGIGGRNVSVVQGDTEASPDASVSATNRLVNVENVDGVIGPTSITMSAVIDTLVENEVPVITPTAGTTSLDTRGGDYIFRTVSSDSLGGRAIAKAAREQQYNSIQDYERMALMVGDKEVFQSFKEPVRSSFEEFGGTITTTMDIRTGKASYTSEVQSMMDSDPEICVLIASVEDSVKITEAGFQAGYEGNWFATQDQTNQDFLSQSENQVTEDMLGLNAATYQPAQEAGRLESFFDRITEYADWDEGGKVFATNTYDAMNVMGLAMTQVAASGDDLTGPNVADAIHTVAKPPEQQVTSYTEGAEAIADGADVDYEGLVGPINFDENGDIVAPFSIKKAEGGEWTEAGRLPPEAL</sequence>
<evidence type="ECO:0000256" key="2">
    <source>
        <dbReference type="SAM" id="MobiDB-lite"/>
    </source>
</evidence>
<protein>
    <submittedName>
        <fullName evidence="4">ABC transporter substrate-binding protein</fullName>
    </submittedName>
</protein>
<evidence type="ECO:0000313" key="5">
    <source>
        <dbReference type="Proteomes" id="UP000471521"/>
    </source>
</evidence>
<dbReference type="InterPro" id="IPR028081">
    <property type="entry name" value="Leu-bd"/>
</dbReference>
<reference evidence="4 5" key="1">
    <citation type="submission" date="2019-12" db="EMBL/GenBank/DDBJ databases">
        <title>Isolation and characterization of three novel carbon monoxide-oxidizing members of Halobacteria from salione crusts and soils.</title>
        <authorList>
            <person name="Myers M.R."/>
            <person name="King G.M."/>
        </authorList>
    </citation>
    <scope>NUCLEOTIDE SEQUENCE [LARGE SCALE GENOMIC DNA]</scope>
    <source>
        <strain evidence="4 5">PCN9</strain>
    </source>
</reference>
<dbReference type="InterPro" id="IPR028082">
    <property type="entry name" value="Peripla_BP_I"/>
</dbReference>
<dbReference type="RefSeq" id="WP_159525915.1">
    <property type="nucleotide sequence ID" value="NZ_WUUU01000039.1"/>
</dbReference>
<name>A0A6B0SF67_9EURY</name>
<dbReference type="SUPFAM" id="SSF53822">
    <property type="entry name" value="Periplasmic binding protein-like I"/>
    <property type="match status" value="1"/>
</dbReference>
<feature type="domain" description="Leucine-binding protein" evidence="3">
    <location>
        <begin position="61"/>
        <end position="382"/>
    </location>
</feature>
<dbReference type="OrthoDB" id="21336at2157"/>
<proteinExistence type="predicted"/>
<accession>A0A6B0SF67</accession>
<keyword evidence="1" id="KW-0732">Signal</keyword>
<dbReference type="PROSITE" id="PS51257">
    <property type="entry name" value="PROKAR_LIPOPROTEIN"/>
    <property type="match status" value="1"/>
</dbReference>
<dbReference type="Pfam" id="PF13458">
    <property type="entry name" value="Peripla_BP_6"/>
    <property type="match status" value="1"/>
</dbReference>
<evidence type="ECO:0000313" key="4">
    <source>
        <dbReference type="EMBL" id="MXR20365.1"/>
    </source>
</evidence>
<dbReference type="Proteomes" id="UP000471521">
    <property type="component" value="Unassembled WGS sequence"/>
</dbReference>
<comment type="caution">
    <text evidence="4">The sequence shown here is derived from an EMBL/GenBank/DDBJ whole genome shotgun (WGS) entry which is preliminary data.</text>
</comment>
<dbReference type="EMBL" id="WUUU01000039">
    <property type="protein sequence ID" value="MXR20365.1"/>
    <property type="molecule type" value="Genomic_DNA"/>
</dbReference>
<evidence type="ECO:0000259" key="3">
    <source>
        <dbReference type="Pfam" id="PF13458"/>
    </source>
</evidence>
<feature type="region of interest" description="Disordered" evidence="2">
    <location>
        <begin position="26"/>
        <end position="58"/>
    </location>
</feature>
<organism evidence="4 5">
    <name type="scientific">Halobacterium bonnevillei</name>
    <dbReference type="NCBI Taxonomy" id="2692200"/>
    <lineage>
        <taxon>Archaea</taxon>
        <taxon>Methanobacteriati</taxon>
        <taxon>Methanobacteriota</taxon>
        <taxon>Stenosarchaea group</taxon>
        <taxon>Halobacteria</taxon>
        <taxon>Halobacteriales</taxon>
        <taxon>Halobacteriaceae</taxon>
        <taxon>Halobacterium</taxon>
    </lineage>
</organism>
<evidence type="ECO:0000256" key="1">
    <source>
        <dbReference type="ARBA" id="ARBA00022729"/>
    </source>
</evidence>
<dbReference type="InterPro" id="IPR051010">
    <property type="entry name" value="BCAA_transport"/>
</dbReference>
<dbReference type="Gene3D" id="3.40.50.2300">
    <property type="match status" value="2"/>
</dbReference>
<gene>
    <name evidence="4" type="ORF">GRX66_07005</name>
</gene>